<accession>A0A0S8JAC5</accession>
<dbReference type="Pfam" id="PF07992">
    <property type="entry name" value="Pyr_redox_2"/>
    <property type="match status" value="1"/>
</dbReference>
<dbReference type="Gene3D" id="6.10.250.1450">
    <property type="match status" value="1"/>
</dbReference>
<proteinExistence type="inferred from homology"/>
<dbReference type="Gene3D" id="3.10.20.600">
    <property type="match status" value="1"/>
</dbReference>
<comment type="caution">
    <text evidence="7">The sequence shown here is derived from an EMBL/GenBank/DDBJ whole genome shotgun (WGS) entry which is preliminary data.</text>
</comment>
<dbReference type="GO" id="GO:0051539">
    <property type="term" value="F:4 iron, 4 sulfur cluster binding"/>
    <property type="evidence" value="ECO:0007669"/>
    <property type="project" value="UniProtKB-KW"/>
</dbReference>
<dbReference type="EMBL" id="LJVA01000189">
    <property type="protein sequence ID" value="KPL05781.1"/>
    <property type="molecule type" value="Genomic_DNA"/>
</dbReference>
<dbReference type="SUPFAM" id="SSF51971">
    <property type="entry name" value="Nucleotide-binding domain"/>
    <property type="match status" value="1"/>
</dbReference>
<evidence type="ECO:0000256" key="5">
    <source>
        <dbReference type="ARBA" id="ARBA00023014"/>
    </source>
</evidence>
<dbReference type="InterPro" id="IPR019554">
    <property type="entry name" value="Soluble_ligand-bd"/>
</dbReference>
<protein>
    <submittedName>
        <fullName evidence="7">Hydrogenase</fullName>
    </submittedName>
</protein>
<keyword evidence="3" id="KW-0479">Metal-binding</keyword>
<dbReference type="InterPro" id="IPR019575">
    <property type="entry name" value="Nuop51_4Fe4S-bd"/>
</dbReference>
<dbReference type="InterPro" id="IPR036188">
    <property type="entry name" value="FAD/NAD-bd_sf"/>
</dbReference>
<dbReference type="PANTHER" id="PTHR43578:SF3">
    <property type="entry name" value="NADH-QUINONE OXIDOREDUCTASE SUBUNIT F"/>
    <property type="match status" value="1"/>
</dbReference>
<evidence type="ECO:0000256" key="4">
    <source>
        <dbReference type="ARBA" id="ARBA00023004"/>
    </source>
</evidence>
<dbReference type="Gene3D" id="3.40.30.10">
    <property type="entry name" value="Glutaredoxin"/>
    <property type="match status" value="1"/>
</dbReference>
<dbReference type="Pfam" id="PF01512">
    <property type="entry name" value="Complex1_51K"/>
    <property type="match status" value="1"/>
</dbReference>
<dbReference type="InterPro" id="IPR037207">
    <property type="entry name" value="Nuop51_4Fe4S-bd_sf"/>
</dbReference>
<dbReference type="Gene3D" id="3.50.50.60">
    <property type="entry name" value="FAD/NAD(P)-binding domain"/>
    <property type="match status" value="3"/>
</dbReference>
<dbReference type="SUPFAM" id="SSF140490">
    <property type="entry name" value="Nqo1C-terminal domain-like"/>
    <property type="match status" value="1"/>
</dbReference>
<dbReference type="InterPro" id="IPR037225">
    <property type="entry name" value="Nuo51_FMN-bd_sf"/>
</dbReference>
<dbReference type="AlphaFoldDB" id="A0A0S8JAC5"/>
<evidence type="ECO:0000259" key="6">
    <source>
        <dbReference type="SMART" id="SM00928"/>
    </source>
</evidence>
<organism evidence="7 8">
    <name type="scientific">candidate division TA06 bacterium SM1_40</name>
    <dbReference type="NCBI Taxonomy" id="1703773"/>
    <lineage>
        <taxon>Bacteria</taxon>
        <taxon>Bacteria division TA06</taxon>
    </lineage>
</organism>
<keyword evidence="2" id="KW-0004">4Fe-4S</keyword>
<dbReference type="NCBIfam" id="NF010120">
    <property type="entry name" value="PRK13596.1"/>
    <property type="match status" value="1"/>
</dbReference>
<dbReference type="SUPFAM" id="SSF46548">
    <property type="entry name" value="alpha-helical ferredoxin"/>
    <property type="match status" value="2"/>
</dbReference>
<keyword evidence="5" id="KW-0411">Iron-sulfur</keyword>
<dbReference type="SUPFAM" id="SSF142984">
    <property type="entry name" value="Nqo1 middle domain-like"/>
    <property type="match status" value="1"/>
</dbReference>
<dbReference type="CDD" id="cd02980">
    <property type="entry name" value="TRX_Fd_family"/>
    <property type="match status" value="1"/>
</dbReference>
<dbReference type="Pfam" id="PF10589">
    <property type="entry name" value="NADH_4Fe-4S"/>
    <property type="match status" value="1"/>
</dbReference>
<gene>
    <name evidence="7" type="ORF">AMJ71_11020</name>
</gene>
<dbReference type="GO" id="GO:0046872">
    <property type="term" value="F:metal ion binding"/>
    <property type="evidence" value="ECO:0007669"/>
    <property type="project" value="UniProtKB-KW"/>
</dbReference>
<dbReference type="SMART" id="SM00928">
    <property type="entry name" value="NADH_4Fe-4S"/>
    <property type="match status" value="1"/>
</dbReference>
<dbReference type="InterPro" id="IPR011538">
    <property type="entry name" value="Nuo51_FMN-bd"/>
</dbReference>
<feature type="domain" description="NADH-ubiquinone oxidoreductase 51kDa subunit iron-sulphur binding" evidence="6">
    <location>
        <begin position="440"/>
        <end position="485"/>
    </location>
</feature>
<dbReference type="PROSITE" id="PS51257">
    <property type="entry name" value="PROKAR_LIPOPROTEIN"/>
    <property type="match status" value="1"/>
</dbReference>
<dbReference type="PRINTS" id="PR00368">
    <property type="entry name" value="FADPNR"/>
</dbReference>
<dbReference type="PANTHER" id="PTHR43578">
    <property type="entry name" value="NADH-QUINONE OXIDOREDUCTASE SUBUNIT F"/>
    <property type="match status" value="1"/>
</dbReference>
<evidence type="ECO:0000256" key="2">
    <source>
        <dbReference type="ARBA" id="ARBA00022485"/>
    </source>
</evidence>
<dbReference type="Pfam" id="PF10531">
    <property type="entry name" value="SLBB"/>
    <property type="match status" value="1"/>
</dbReference>
<dbReference type="FunFam" id="1.20.1440.230:FF:000001">
    <property type="entry name" value="Mitochondrial NADH dehydrogenase flavoprotein 1"/>
    <property type="match status" value="1"/>
</dbReference>
<evidence type="ECO:0000313" key="7">
    <source>
        <dbReference type="EMBL" id="KPL05781.1"/>
    </source>
</evidence>
<dbReference type="InterPro" id="IPR036249">
    <property type="entry name" value="Thioredoxin-like_sf"/>
</dbReference>
<keyword evidence="4" id="KW-0408">Iron</keyword>
<dbReference type="GO" id="GO:0016491">
    <property type="term" value="F:oxidoreductase activity"/>
    <property type="evidence" value="ECO:0007669"/>
    <property type="project" value="InterPro"/>
</dbReference>
<dbReference type="SUPFAM" id="SSF142019">
    <property type="entry name" value="Nqo1 FMN-binding domain-like"/>
    <property type="match status" value="1"/>
</dbReference>
<dbReference type="Pfam" id="PF14691">
    <property type="entry name" value="Fer4_20"/>
    <property type="match status" value="1"/>
</dbReference>
<dbReference type="Proteomes" id="UP000051035">
    <property type="component" value="Unassembled WGS sequence"/>
</dbReference>
<dbReference type="InterPro" id="IPR028261">
    <property type="entry name" value="DPD_II"/>
</dbReference>
<dbReference type="PRINTS" id="PR00469">
    <property type="entry name" value="PNDRDTASEII"/>
</dbReference>
<dbReference type="SUPFAM" id="SSF52833">
    <property type="entry name" value="Thioredoxin-like"/>
    <property type="match status" value="1"/>
</dbReference>
<reference evidence="7 8" key="1">
    <citation type="journal article" date="2015" name="Microbiome">
        <title>Genomic resolution of linkages in carbon, nitrogen, and sulfur cycling among widespread estuary sediment bacteria.</title>
        <authorList>
            <person name="Baker B.J."/>
            <person name="Lazar C.S."/>
            <person name="Teske A.P."/>
            <person name="Dick G.J."/>
        </authorList>
    </citation>
    <scope>NUCLEOTIDE SEQUENCE [LARGE SCALE GENOMIC DNA]</scope>
    <source>
        <strain evidence="7">SM1_40</strain>
    </source>
</reference>
<dbReference type="Pfam" id="PF01257">
    <property type="entry name" value="2Fe-2S_thioredx"/>
    <property type="match status" value="1"/>
</dbReference>
<name>A0A0S8JAC5_UNCT6</name>
<dbReference type="InterPro" id="IPR023753">
    <property type="entry name" value="FAD/NAD-binding_dom"/>
</dbReference>
<dbReference type="FunFam" id="3.40.50.11540:FF:000001">
    <property type="entry name" value="NADH dehydrogenase [ubiquinone] flavoprotein 1, mitochondrial"/>
    <property type="match status" value="1"/>
</dbReference>
<comment type="similarity">
    <text evidence="1">Belongs to the complex I 51 kDa subunit family.</text>
</comment>
<sequence length="984" mass="107306">MKPYRTHLMLCAGTGCVSNKSFRVGEVLEQELRRHNLQDEIGIVFTGCNGFCAQGPVMVVKPDEIFYQFVTEEDVPHLVEEHFLKGRPVRRLMFTPPGEVAPVPIMGDIPFFSKQRLIALRNRGMIDPERIDEYIAREGYAGLVKALTRMTPEEIIEEVKRSGLRGRGGAGFPTGTKWGLARAANGGRKHIVCNADEGDPGAFMDRSIIESDPHSVLEGMVIGARAIGASQGHVYIRYEYPLARERLIKAIQQAREYGLLGEDILGTGFNFDISIHRGAGAFVCGEETSLIASLEGRPPEPRVRPPFPVESGVWGEPTNINNVETWANVPEIIRRGGEWFASIGTETSKGTKVFSVVGKLKNTGLVEVPMGITLREIVYDIGGGIENDRKFKAVQTGGPSGGCIPTSLLDLPIDYERLAEVGSIMGSGGLIVMDENTCMVDVARYFIDFLRDESCGKCTACREGLDVMCGILTRICAGDGREGDIELLEELSHAVKDGSLCGLGATAPNPVLSTIRYFRDEYESHIKHKRCPAAVCKRIISSPCQHTCPLGQDVPCYIGLIAQRRFEKAAAVVRLENPLPSICGRVCTAPCEAKCRSGEGGGEPISIRALKRFVADYEREKGLELTPKPKPPKPEQVAIVGAGPAGLTCAYYLALEGDLIKKVGVEIRTNTAVGRDVQIADLRQQYKAVFVATGAHKGLKLRIEGEESPQVMDAVEFLRAINLGQEVEIGQKVAVIGGGDAAVDAARVARRLGKDVKVLYRRTRGEMPAAQEEIEELDREGIELQLLVAPVKVLSDNGTLRGIECVRMKLGDFDQSGRRRPVPIEGSEFTVEIDTLIPAIGQEPDVMCVAGEGGLQLSRWNTIEVNPETLYAGMEGVFAGGDVVTGPSTVVQAMAHGKTVARMIQRHIEGRPVQREYSVTRPVMDVDAVELSDAEVAKLHKPAMPELPVVEREGSFREVQLGFTEEMAVAEARRCVRCDKEARG</sequence>
<evidence type="ECO:0000313" key="8">
    <source>
        <dbReference type="Proteomes" id="UP000051035"/>
    </source>
</evidence>
<dbReference type="Gene3D" id="1.20.1440.230">
    <property type="entry name" value="NADH-ubiquinone oxidoreductase 51kDa subunit, iron-sulphur binding domain"/>
    <property type="match status" value="1"/>
</dbReference>
<evidence type="ECO:0000256" key="3">
    <source>
        <dbReference type="ARBA" id="ARBA00022723"/>
    </source>
</evidence>
<dbReference type="PATRIC" id="fig|1703773.3.peg.1793"/>
<dbReference type="Gene3D" id="3.40.50.11540">
    <property type="entry name" value="NADH-ubiquinone oxidoreductase 51kDa subunit"/>
    <property type="match status" value="1"/>
</dbReference>
<evidence type="ECO:0000256" key="1">
    <source>
        <dbReference type="ARBA" id="ARBA00007523"/>
    </source>
</evidence>